<dbReference type="Pfam" id="PF03861">
    <property type="entry name" value="ANTAR"/>
    <property type="match status" value="1"/>
</dbReference>
<gene>
    <name evidence="2" type="primary">pdtaR</name>
    <name evidence="2" type="ORF">SAMEA1982600_05132</name>
</gene>
<dbReference type="Proteomes" id="UP000077037">
    <property type="component" value="Unassembled WGS sequence"/>
</dbReference>
<sequence>MRPALRFLLAARQSELHGLEQLSHTCQFVSLVGELVHALQKERGYSILTLCQDRADLLPTLDAYTRGAESGEARMRGFLDSVLSRGSEQPGRARLYSCIAYALYRLDELPDLRWRVRQRKLDAQGASLAFTRLVSSLLAVVFEAADASLDAGITRLLVALLNFMQGKELSGQERAYGVLGYTAGYFTDAQKAQMAELAAGQQRCFEVFGECAPADVLPAWQQVQPHTEKVQQLRGMARQTHAGQALDPGLAELWFELCTARIDAMAPVEQGLADTLARQCAQRIEAARAERDNHRSLLDQFAQHVGGESPAMLFNVQRRVLDVPPEDGVAGGIERSMLDMLQDQAARMRQADQALSQARGALDERKRIERAKWLLVQKHGLTEPAAHERLQRAAMESGMSLADVAQQVLDHPAARR</sequence>
<dbReference type="InterPro" id="IPR011006">
    <property type="entry name" value="CheY-like_superfamily"/>
</dbReference>
<dbReference type="GO" id="GO:0003723">
    <property type="term" value="F:RNA binding"/>
    <property type="evidence" value="ECO:0007669"/>
    <property type="project" value="InterPro"/>
</dbReference>
<dbReference type="Gene3D" id="1.10.10.10">
    <property type="entry name" value="Winged helix-like DNA-binding domain superfamily/Winged helix DNA-binding domain"/>
    <property type="match status" value="1"/>
</dbReference>
<name>A0A157RLC8_9BORD</name>
<reference evidence="2 3" key="1">
    <citation type="submission" date="2016-03" db="EMBL/GenBank/DDBJ databases">
        <authorList>
            <consortium name="Pathogen Informatics"/>
        </authorList>
    </citation>
    <scope>NUCLEOTIDE SEQUENCE [LARGE SCALE GENOMIC DNA]</scope>
    <source>
        <strain evidence="2 3">NCTC13364</strain>
    </source>
</reference>
<dbReference type="Pfam" id="PF08376">
    <property type="entry name" value="NIT"/>
    <property type="match status" value="1"/>
</dbReference>
<accession>A0A157RLC8</accession>
<feature type="domain" description="ANTAR" evidence="1">
    <location>
        <begin position="348"/>
        <end position="409"/>
    </location>
</feature>
<dbReference type="SMART" id="SM01012">
    <property type="entry name" value="ANTAR"/>
    <property type="match status" value="1"/>
</dbReference>
<organism evidence="2 3">
    <name type="scientific">Bordetella ansorpii</name>
    <dbReference type="NCBI Taxonomy" id="288768"/>
    <lineage>
        <taxon>Bacteria</taxon>
        <taxon>Pseudomonadati</taxon>
        <taxon>Pseudomonadota</taxon>
        <taxon>Betaproteobacteria</taxon>
        <taxon>Burkholderiales</taxon>
        <taxon>Alcaligenaceae</taxon>
        <taxon>Bordetella</taxon>
    </lineage>
</organism>
<evidence type="ECO:0000313" key="3">
    <source>
        <dbReference type="Proteomes" id="UP000077037"/>
    </source>
</evidence>
<dbReference type="InterPro" id="IPR036388">
    <property type="entry name" value="WH-like_DNA-bd_sf"/>
</dbReference>
<dbReference type="InterPro" id="IPR005561">
    <property type="entry name" value="ANTAR"/>
</dbReference>
<dbReference type="EMBL" id="FKBS01000029">
    <property type="protein sequence ID" value="SAI58676.1"/>
    <property type="molecule type" value="Genomic_DNA"/>
</dbReference>
<evidence type="ECO:0000313" key="2">
    <source>
        <dbReference type="EMBL" id="SAI58676.1"/>
    </source>
</evidence>
<dbReference type="PROSITE" id="PS50921">
    <property type="entry name" value="ANTAR"/>
    <property type="match status" value="1"/>
</dbReference>
<protein>
    <submittedName>
        <fullName evidence="2">Probable transcriptional regulatory protein pdtaR</fullName>
    </submittedName>
</protein>
<evidence type="ECO:0000259" key="1">
    <source>
        <dbReference type="PROSITE" id="PS50921"/>
    </source>
</evidence>
<dbReference type="SUPFAM" id="SSF52172">
    <property type="entry name" value="CheY-like"/>
    <property type="match status" value="1"/>
</dbReference>
<proteinExistence type="predicted"/>
<dbReference type="AlphaFoldDB" id="A0A157RLC8"/>
<dbReference type="InterPro" id="IPR013587">
    <property type="entry name" value="Nitrate/nitrite_sensing"/>
</dbReference>